<dbReference type="InterPro" id="IPR036890">
    <property type="entry name" value="HATPase_C_sf"/>
</dbReference>
<organism evidence="3 4">
    <name type="scientific">Streptomyces rimosus subsp. rimosus</name>
    <dbReference type="NCBI Taxonomy" id="132474"/>
    <lineage>
        <taxon>Bacteria</taxon>
        <taxon>Bacillati</taxon>
        <taxon>Actinomycetota</taxon>
        <taxon>Actinomycetes</taxon>
        <taxon>Kitasatosporales</taxon>
        <taxon>Streptomycetaceae</taxon>
        <taxon>Streptomyces</taxon>
    </lineage>
</organism>
<evidence type="ECO:0000313" key="4">
    <source>
        <dbReference type="Proteomes" id="UP000829494"/>
    </source>
</evidence>
<keyword evidence="1" id="KW-0808">Transferase</keyword>
<dbReference type="SUPFAM" id="SSF55874">
    <property type="entry name" value="ATPase domain of HSP90 chaperone/DNA topoisomerase II/histidine kinase"/>
    <property type="match status" value="1"/>
</dbReference>
<reference evidence="3 4" key="1">
    <citation type="submission" date="2022-03" db="EMBL/GenBank/DDBJ databases">
        <title>Complete genome of Streptomyces rimosus ssp. rimosus R7 (=ATCC 10970).</title>
        <authorList>
            <person name="Beganovic S."/>
            <person name="Ruckert C."/>
            <person name="Busche T."/>
            <person name="Kalinowski J."/>
            <person name="Wittmann C."/>
        </authorList>
    </citation>
    <scope>NUCLEOTIDE SEQUENCE [LARGE SCALE GENOMIC DNA]</scope>
    <source>
        <strain evidence="3 4">R7</strain>
    </source>
</reference>
<dbReference type="Pfam" id="PF13581">
    <property type="entry name" value="HATPase_c_2"/>
    <property type="match status" value="1"/>
</dbReference>
<dbReference type="InterPro" id="IPR050267">
    <property type="entry name" value="Anti-sigma-factor_SerPK"/>
</dbReference>
<dbReference type="EMBL" id="CP094298">
    <property type="protein sequence ID" value="UNZ03264.1"/>
    <property type="molecule type" value="Genomic_DNA"/>
</dbReference>
<dbReference type="InterPro" id="IPR003594">
    <property type="entry name" value="HATPase_dom"/>
</dbReference>
<dbReference type="PANTHER" id="PTHR35526">
    <property type="entry name" value="ANTI-SIGMA-F FACTOR RSBW-RELATED"/>
    <property type="match status" value="1"/>
</dbReference>
<evidence type="ECO:0000313" key="3">
    <source>
        <dbReference type="EMBL" id="UNZ03264.1"/>
    </source>
</evidence>
<sequence>MSTPSETWSYGLFIPHDPRAVGVVRAALRHILAGAGLNCLVETAELMVSELVTNSYQYGRTDAYVSVDRSPFDLTIAVWDTGPGVPEQQKAAMDEEYGRGLGIVDACADSWGVRDYPNGKAVWFTLAQRKPTEVFGEWG</sequence>
<keyword evidence="1" id="KW-0418">Kinase</keyword>
<dbReference type="RefSeq" id="WP_003982307.1">
    <property type="nucleotide sequence ID" value="NZ_CP043497.1"/>
</dbReference>
<dbReference type="GeneID" id="66857638"/>
<proteinExistence type="predicted"/>
<evidence type="ECO:0000259" key="2">
    <source>
        <dbReference type="Pfam" id="PF13581"/>
    </source>
</evidence>
<gene>
    <name evidence="3" type="ORF">SRIMR7_14000</name>
</gene>
<keyword evidence="1" id="KW-0723">Serine/threonine-protein kinase</keyword>
<name>A0ABY3Z458_STRRM</name>
<dbReference type="Proteomes" id="UP000829494">
    <property type="component" value="Chromosome"/>
</dbReference>
<protein>
    <submittedName>
        <fullName evidence="3">Histidine kinase-, DNA gyrase B-, and HSP90-like ATPase</fullName>
    </submittedName>
</protein>
<accession>A0ABY3Z458</accession>
<evidence type="ECO:0000256" key="1">
    <source>
        <dbReference type="ARBA" id="ARBA00022527"/>
    </source>
</evidence>
<keyword evidence="4" id="KW-1185">Reference proteome</keyword>
<feature type="domain" description="Histidine kinase/HSP90-like ATPase" evidence="2">
    <location>
        <begin position="14"/>
        <end position="125"/>
    </location>
</feature>
<dbReference type="PANTHER" id="PTHR35526:SF3">
    <property type="entry name" value="ANTI-SIGMA-F FACTOR RSBW"/>
    <property type="match status" value="1"/>
</dbReference>
<dbReference type="Gene3D" id="3.30.565.10">
    <property type="entry name" value="Histidine kinase-like ATPase, C-terminal domain"/>
    <property type="match status" value="1"/>
</dbReference>
<dbReference type="CDD" id="cd16936">
    <property type="entry name" value="HATPase_RsbW-like"/>
    <property type="match status" value="1"/>
</dbReference>